<comment type="caution">
    <text evidence="1">The sequence shown here is derived from an EMBL/GenBank/DDBJ whole genome shotgun (WGS) entry which is preliminary data.</text>
</comment>
<protein>
    <submittedName>
        <fullName evidence="1">Uncharacterized protein</fullName>
    </submittedName>
</protein>
<organism evidence="1">
    <name type="scientific">Ophidiomyces ophidiicola</name>
    <dbReference type="NCBI Taxonomy" id="1387563"/>
    <lineage>
        <taxon>Eukaryota</taxon>
        <taxon>Fungi</taxon>
        <taxon>Dikarya</taxon>
        <taxon>Ascomycota</taxon>
        <taxon>Pezizomycotina</taxon>
        <taxon>Eurotiomycetes</taxon>
        <taxon>Eurotiomycetidae</taxon>
        <taxon>Onygenales</taxon>
        <taxon>Onygenaceae</taxon>
        <taxon>Ophidiomyces</taxon>
    </lineage>
</organism>
<reference evidence="1" key="1">
    <citation type="journal article" date="2022" name="bioRxiv">
        <title>Population genetic analysis of Ophidiomyces ophidiicola, the causative agent of snake fungal disease, indicates recent introductions to the USA.</title>
        <authorList>
            <person name="Ladner J.T."/>
            <person name="Palmer J.M."/>
            <person name="Ettinger C.L."/>
            <person name="Stajich J.E."/>
            <person name="Farrell T.M."/>
            <person name="Glorioso B.M."/>
            <person name="Lawson B."/>
            <person name="Price S.J."/>
            <person name="Stengle A.G."/>
            <person name="Grear D.A."/>
            <person name="Lorch J.M."/>
        </authorList>
    </citation>
    <scope>NUCLEOTIDE SEQUENCE</scope>
    <source>
        <strain evidence="1">NWHC 24266-5</strain>
    </source>
</reference>
<dbReference type="EMBL" id="JALBCA010000065">
    <property type="protein sequence ID" value="KAI2384958.1"/>
    <property type="molecule type" value="Genomic_DNA"/>
</dbReference>
<proteinExistence type="predicted"/>
<sequence length="189" mass="21838">MAVCAHLSRYHESIHFLYSANTFSIEPNYFPPFSDVKRLFPSHCLSAVRSLELLYPVATYRDLPVLDRFTSTIAHIPLIFPHLRSFHIAISSWWMLCALEHWENFAADHSELVKSELLGTLDGLVSEGARRRQDWPSRGFDVQLVKENADEKTLEAVRWRDGLYEIKIGLLDCHGMLKAWILRGIVDRT</sequence>
<accession>A0ACB8UTZ0</accession>
<gene>
    <name evidence="1" type="ORF">LOY88_004381</name>
</gene>
<name>A0ACB8UTZ0_9EURO</name>
<evidence type="ECO:0000313" key="1">
    <source>
        <dbReference type="EMBL" id="KAI2384958.1"/>
    </source>
</evidence>